<evidence type="ECO:0008006" key="4">
    <source>
        <dbReference type="Google" id="ProtNLM"/>
    </source>
</evidence>
<organism evidence="2 3">
    <name type="scientific">Apiospora rasikravindrae</name>
    <dbReference type="NCBI Taxonomy" id="990691"/>
    <lineage>
        <taxon>Eukaryota</taxon>
        <taxon>Fungi</taxon>
        <taxon>Dikarya</taxon>
        <taxon>Ascomycota</taxon>
        <taxon>Pezizomycotina</taxon>
        <taxon>Sordariomycetes</taxon>
        <taxon>Xylariomycetidae</taxon>
        <taxon>Amphisphaeriales</taxon>
        <taxon>Apiosporaceae</taxon>
        <taxon>Apiospora</taxon>
    </lineage>
</organism>
<accession>A0ABR1UA75</accession>
<proteinExistence type="predicted"/>
<dbReference type="EMBL" id="JAQQWK010000001">
    <property type="protein sequence ID" value="KAK8054829.1"/>
    <property type="molecule type" value="Genomic_DNA"/>
</dbReference>
<keyword evidence="3" id="KW-1185">Reference proteome</keyword>
<protein>
    <recommendedName>
        <fullName evidence="4">F-box domain-containing protein</fullName>
    </recommendedName>
</protein>
<feature type="region of interest" description="Disordered" evidence="1">
    <location>
        <begin position="11"/>
        <end position="49"/>
    </location>
</feature>
<evidence type="ECO:0000256" key="1">
    <source>
        <dbReference type="SAM" id="MobiDB-lite"/>
    </source>
</evidence>
<feature type="compositionally biased region" description="Acidic residues" evidence="1">
    <location>
        <begin position="20"/>
        <end position="46"/>
    </location>
</feature>
<comment type="caution">
    <text evidence="2">The sequence shown here is derived from an EMBL/GenBank/DDBJ whole genome shotgun (WGS) entry which is preliminary data.</text>
</comment>
<evidence type="ECO:0000313" key="2">
    <source>
        <dbReference type="EMBL" id="KAK8054829.1"/>
    </source>
</evidence>
<dbReference type="Proteomes" id="UP001444661">
    <property type="component" value="Unassembled WGS sequence"/>
</dbReference>
<gene>
    <name evidence="2" type="ORF">PG993_000056</name>
</gene>
<reference evidence="2 3" key="1">
    <citation type="submission" date="2023-01" db="EMBL/GenBank/DDBJ databases">
        <title>Analysis of 21 Apiospora genomes using comparative genomics revels a genus with tremendous synthesis potential of carbohydrate active enzymes and secondary metabolites.</title>
        <authorList>
            <person name="Sorensen T."/>
        </authorList>
    </citation>
    <scope>NUCLEOTIDE SEQUENCE [LARGE SCALE GENOMIC DNA]</scope>
    <source>
        <strain evidence="2 3">CBS 33761</strain>
    </source>
</reference>
<evidence type="ECO:0000313" key="3">
    <source>
        <dbReference type="Proteomes" id="UP001444661"/>
    </source>
</evidence>
<name>A0ABR1UA75_9PEZI</name>
<sequence>MWCTICGCPVRPPPRRLSELEVEEEEEESEGEGAEQQQEDEEEDENSPLKWLWQAVMLSDPAEEFETLEQHYRAGKKPGVPELEFTRDDEEIRVDKVTMTTAEECILEKDGTRILPNWGIGLDETGALHPSSVPYGIVVHAACFEIAERVMRKSRRPSVRVRSSRALWKVLRMRRDAFDNELMGKIVWPTRYPADWETNFYYMFIDPAPWRGRDWRHPWRDNHGEWLLEDPTTAPDLTALLLSAVKPVELEAANPETNTFRKRFLSLPLELQQHILLLLSSGDGLHMCTRLLPQEVWCDLLLGREFLPFLHDIDDAAVLRSAQATGGERRETTEIDWERPVVILSAGAWVPKEHQGPIWRGWDPSTGYYYCDSPAPTGLRNRRRIWQLVEEMFVGDLLPSKHSGASVPRYWNEYGERVYPVIRQSG</sequence>